<dbReference type="SUPFAM" id="SSF51735">
    <property type="entry name" value="NAD(P)-binding Rossmann-fold domains"/>
    <property type="match status" value="1"/>
</dbReference>
<dbReference type="RefSeq" id="WP_041883219.1">
    <property type="nucleotide sequence ID" value="NZ_CP157278.1"/>
</dbReference>
<evidence type="ECO:0000256" key="2">
    <source>
        <dbReference type="ARBA" id="ARBA00023002"/>
    </source>
</evidence>
<dbReference type="AlphaFoldDB" id="A0A0D0F487"/>
<evidence type="ECO:0000313" key="5">
    <source>
        <dbReference type="Proteomes" id="UP000032049"/>
    </source>
</evidence>
<dbReference type="SMART" id="SM00829">
    <property type="entry name" value="PKS_ER"/>
    <property type="match status" value="1"/>
</dbReference>
<dbReference type="Gene3D" id="3.90.180.10">
    <property type="entry name" value="Medium-chain alcohol dehydrogenases, catalytic domain"/>
    <property type="match status" value="1"/>
</dbReference>
<dbReference type="Proteomes" id="UP000032049">
    <property type="component" value="Unassembled WGS sequence"/>
</dbReference>
<dbReference type="GO" id="GO:0070402">
    <property type="term" value="F:NADPH binding"/>
    <property type="evidence" value="ECO:0007669"/>
    <property type="project" value="TreeGrafter"/>
</dbReference>
<dbReference type="STRING" id="1503925.TH53_15495"/>
<name>A0A0D0F487_9SPHI</name>
<dbReference type="OrthoDB" id="9787435at2"/>
<dbReference type="PANTHER" id="PTHR48106">
    <property type="entry name" value="QUINONE OXIDOREDUCTASE PIG3-RELATED"/>
    <property type="match status" value="1"/>
</dbReference>
<feature type="domain" description="Enoyl reductase (ER)" evidence="3">
    <location>
        <begin position="10"/>
        <end position="319"/>
    </location>
</feature>
<sequence length="322" mass="34566">MDAIVITEKGGPEVLQLEQVDTPVPHGNEVLIKIKAAGLNRSDVISRSSNPYGTVIEREIPGLEISGIITAVGPDVKRWKTGDEVCALIAGGGYAQYKAVDGRLCLPVPEGMTFEEAASLPETIFTIWSNVFKDASFRAGENFLVHGGTSGIGVTAIQMIVAMGGKAYATAGTPEKCLFCEELGATKAINYKTEDFAALLKPIGIDVILDMTGGENTLKNMDILNPDGRITFINAMNGSKSEIDILQMMSKRLVLTGSMLKPRTADYKATLAAEIEQIVWPLIAAKKIRPVIYKVFPLAQAADAQRLLESSTHIGKIMLTVA</sequence>
<dbReference type="InterPro" id="IPR020843">
    <property type="entry name" value="ER"/>
</dbReference>
<gene>
    <name evidence="4" type="ORF">TH53_15495</name>
</gene>
<dbReference type="InterPro" id="IPR011032">
    <property type="entry name" value="GroES-like_sf"/>
</dbReference>
<keyword evidence="5" id="KW-1185">Reference proteome</keyword>
<protein>
    <recommendedName>
        <fullName evidence="3">Enoyl reductase (ER) domain-containing protein</fullName>
    </recommendedName>
</protein>
<dbReference type="InterPro" id="IPR013154">
    <property type="entry name" value="ADH-like_N"/>
</dbReference>
<dbReference type="EMBL" id="JXRA01000065">
    <property type="protein sequence ID" value="KIO76353.1"/>
    <property type="molecule type" value="Genomic_DNA"/>
</dbReference>
<dbReference type="GO" id="GO:0016651">
    <property type="term" value="F:oxidoreductase activity, acting on NAD(P)H"/>
    <property type="evidence" value="ECO:0007669"/>
    <property type="project" value="TreeGrafter"/>
</dbReference>
<organism evidence="4 5">
    <name type="scientific">Pedobacter lusitanus</name>
    <dbReference type="NCBI Taxonomy" id="1503925"/>
    <lineage>
        <taxon>Bacteria</taxon>
        <taxon>Pseudomonadati</taxon>
        <taxon>Bacteroidota</taxon>
        <taxon>Sphingobacteriia</taxon>
        <taxon>Sphingobacteriales</taxon>
        <taxon>Sphingobacteriaceae</taxon>
        <taxon>Pedobacter</taxon>
    </lineage>
</organism>
<dbReference type="CDD" id="cd05276">
    <property type="entry name" value="p53_inducible_oxidoreductase"/>
    <property type="match status" value="1"/>
</dbReference>
<keyword evidence="2" id="KW-0560">Oxidoreductase</keyword>
<proteinExistence type="predicted"/>
<comment type="caution">
    <text evidence="4">The sequence shown here is derived from an EMBL/GenBank/DDBJ whole genome shotgun (WGS) entry which is preliminary data.</text>
</comment>
<accession>A0A0D0F487</accession>
<evidence type="ECO:0000256" key="1">
    <source>
        <dbReference type="ARBA" id="ARBA00022857"/>
    </source>
</evidence>
<dbReference type="Pfam" id="PF08240">
    <property type="entry name" value="ADH_N"/>
    <property type="match status" value="1"/>
</dbReference>
<dbReference type="InterPro" id="IPR014189">
    <property type="entry name" value="Quinone_OxRdtase_PIG3"/>
</dbReference>
<dbReference type="PANTHER" id="PTHR48106:SF8">
    <property type="entry name" value="OS02G0805600 PROTEIN"/>
    <property type="match status" value="1"/>
</dbReference>
<reference evidence="4 5" key="1">
    <citation type="submission" date="2015-01" db="EMBL/GenBank/DDBJ databases">
        <title>Draft genome sequence of Pedobacter sp. NL19 isolated from sludge of an effluent treatment pond in an abandoned uranium mine.</title>
        <authorList>
            <person name="Santos T."/>
            <person name="Caetano T."/>
            <person name="Covas C."/>
            <person name="Cruz A."/>
            <person name="Mendo S."/>
        </authorList>
    </citation>
    <scope>NUCLEOTIDE SEQUENCE [LARGE SCALE GENOMIC DNA]</scope>
    <source>
        <strain evidence="4 5">NL19</strain>
    </source>
</reference>
<dbReference type="Pfam" id="PF13602">
    <property type="entry name" value="ADH_zinc_N_2"/>
    <property type="match status" value="1"/>
</dbReference>
<dbReference type="NCBIfam" id="TIGR02824">
    <property type="entry name" value="quinone_pig3"/>
    <property type="match status" value="1"/>
</dbReference>
<dbReference type="SUPFAM" id="SSF50129">
    <property type="entry name" value="GroES-like"/>
    <property type="match status" value="1"/>
</dbReference>
<evidence type="ECO:0000259" key="3">
    <source>
        <dbReference type="SMART" id="SM00829"/>
    </source>
</evidence>
<dbReference type="Gene3D" id="3.40.50.720">
    <property type="entry name" value="NAD(P)-binding Rossmann-like Domain"/>
    <property type="match status" value="1"/>
</dbReference>
<evidence type="ECO:0000313" key="4">
    <source>
        <dbReference type="EMBL" id="KIO76353.1"/>
    </source>
</evidence>
<dbReference type="InterPro" id="IPR036291">
    <property type="entry name" value="NAD(P)-bd_dom_sf"/>
</dbReference>
<keyword evidence="1" id="KW-0521">NADP</keyword>